<dbReference type="Proteomes" id="UP000281549">
    <property type="component" value="Unassembled WGS sequence"/>
</dbReference>
<evidence type="ECO:0000256" key="1">
    <source>
        <dbReference type="ARBA" id="ARBA00001938"/>
    </source>
</evidence>
<dbReference type="InterPro" id="IPR036625">
    <property type="entry name" value="E3-bd_dom_sf"/>
</dbReference>
<dbReference type="GO" id="GO:0043754">
    <property type="term" value="F:dihydrolipoamide branched chain acyltransferase activity"/>
    <property type="evidence" value="ECO:0007669"/>
    <property type="project" value="UniProtKB-EC"/>
</dbReference>
<dbReference type="SUPFAM" id="SSF52777">
    <property type="entry name" value="CoA-dependent acyltransferases"/>
    <property type="match status" value="1"/>
</dbReference>
<accession>A0A4P9YM41</accession>
<feature type="region of interest" description="Disordered" evidence="11">
    <location>
        <begin position="109"/>
        <end position="132"/>
    </location>
</feature>
<dbReference type="Gene3D" id="2.40.50.100">
    <property type="match status" value="1"/>
</dbReference>
<evidence type="ECO:0000256" key="2">
    <source>
        <dbReference type="ARBA" id="ARBA00004305"/>
    </source>
</evidence>
<comment type="cofactor">
    <cofactor evidence="1 10">
        <name>(R)-lipoate</name>
        <dbReference type="ChEBI" id="CHEBI:83088"/>
    </cofactor>
</comment>
<dbReference type="EC" id="2.3.1.-" evidence="10"/>
<dbReference type="InterPro" id="IPR004167">
    <property type="entry name" value="PSBD"/>
</dbReference>
<evidence type="ECO:0000256" key="10">
    <source>
        <dbReference type="RuleBase" id="RU003423"/>
    </source>
</evidence>
<dbReference type="InterPro" id="IPR001078">
    <property type="entry name" value="2-oxoacid_DH_actylTfrase"/>
</dbReference>
<dbReference type="PROSITE" id="PS00189">
    <property type="entry name" value="LIPOYL"/>
    <property type="match status" value="1"/>
</dbReference>
<feature type="compositionally biased region" description="Basic and acidic residues" evidence="11">
    <location>
        <begin position="114"/>
        <end position="124"/>
    </location>
</feature>
<dbReference type="InterPro" id="IPR000089">
    <property type="entry name" value="Biotin_lipoyl"/>
</dbReference>
<evidence type="ECO:0000256" key="4">
    <source>
        <dbReference type="ARBA" id="ARBA00022679"/>
    </source>
</evidence>
<dbReference type="FunFam" id="2.40.50.100:FF:000013">
    <property type="entry name" value="Dihydrolipoamide acetyltransferase component of pyruvate dehydrogenase complex"/>
    <property type="match status" value="1"/>
</dbReference>
<dbReference type="FunFam" id="4.10.320.10:FF:000002">
    <property type="entry name" value="Dihydrolipoamide acetyltransferase component of pyruvate dehydrogenase complex"/>
    <property type="match status" value="1"/>
</dbReference>
<dbReference type="PANTHER" id="PTHR43178">
    <property type="entry name" value="DIHYDROLIPOAMIDE ACETYLTRANSFERASE COMPONENT OF PYRUVATE DEHYDROGENASE COMPLEX"/>
    <property type="match status" value="1"/>
</dbReference>
<feature type="domain" description="Peripheral subunit-binding (PSBD)" evidence="13">
    <location>
        <begin position="154"/>
        <end position="191"/>
    </location>
</feature>
<evidence type="ECO:0000256" key="3">
    <source>
        <dbReference type="ARBA" id="ARBA00007317"/>
    </source>
</evidence>
<dbReference type="GO" id="GO:0045333">
    <property type="term" value="P:cellular respiration"/>
    <property type="evidence" value="ECO:0007669"/>
    <property type="project" value="UniProtKB-ARBA"/>
</dbReference>
<dbReference type="GO" id="GO:0005829">
    <property type="term" value="C:cytosol"/>
    <property type="evidence" value="ECO:0007669"/>
    <property type="project" value="UniProtKB-ARBA"/>
</dbReference>
<dbReference type="GO" id="GO:0005759">
    <property type="term" value="C:mitochondrial matrix"/>
    <property type="evidence" value="ECO:0007669"/>
    <property type="project" value="UniProtKB-SubCell"/>
</dbReference>
<dbReference type="PANTHER" id="PTHR43178:SF5">
    <property type="entry name" value="LIPOAMIDE ACYLTRANSFERASE COMPONENT OF BRANCHED-CHAIN ALPHA-KETO ACID DEHYDROGENASE COMPLEX, MITOCHONDRIAL"/>
    <property type="match status" value="1"/>
</dbReference>
<dbReference type="PROSITE" id="PS51826">
    <property type="entry name" value="PSBD"/>
    <property type="match status" value="1"/>
</dbReference>
<evidence type="ECO:0000256" key="5">
    <source>
        <dbReference type="ARBA" id="ARBA00022823"/>
    </source>
</evidence>
<name>A0A4P9YM41_ROZAC</name>
<evidence type="ECO:0000259" key="12">
    <source>
        <dbReference type="PROSITE" id="PS50968"/>
    </source>
</evidence>
<comment type="catalytic activity">
    <reaction evidence="9">
        <text>N(6)-[(R)-dihydrolipoyl]-L-lysyl-[protein] + 2-methylpropanoyl-CoA = N(6)-[(R)-S(8)-2-methylpropanoyldihydrolipoyl]-L-lysyl-[protein] + CoA</text>
        <dbReference type="Rhea" id="RHEA:18865"/>
        <dbReference type="Rhea" id="RHEA-COMP:10475"/>
        <dbReference type="Rhea" id="RHEA-COMP:10497"/>
        <dbReference type="ChEBI" id="CHEBI:57287"/>
        <dbReference type="ChEBI" id="CHEBI:57338"/>
        <dbReference type="ChEBI" id="CHEBI:83100"/>
        <dbReference type="ChEBI" id="CHEBI:83142"/>
        <dbReference type="EC" id="2.3.1.168"/>
    </reaction>
    <physiologicalReaction direction="left-to-right" evidence="9">
        <dbReference type="Rhea" id="RHEA:18866"/>
    </physiologicalReaction>
</comment>
<dbReference type="GO" id="GO:0031405">
    <property type="term" value="F:lipoic acid binding"/>
    <property type="evidence" value="ECO:0007669"/>
    <property type="project" value="TreeGrafter"/>
</dbReference>
<dbReference type="EMBL" id="ML005044">
    <property type="protein sequence ID" value="RKP20574.1"/>
    <property type="molecule type" value="Genomic_DNA"/>
</dbReference>
<sequence>MLSRRLLANALPSFHSKNLRLYHSSKINFKVMPFLLADIGEGITEVQIVQWFVKNGDKVAQFQKIAEVQSDKAAVEITSKYDGVVVKTYYKENETAKVGQPLCDIDTFDSPEEESVKTKNDSKNLDQTGGQTEKAKETLNSMLIIDNDPNLGILATPAVRRIAKENSIDLSKIKGTGKDGRIMKEDVLMLASNNIREEIKPQKITQLPTDRTLPVETKPLNGVQKAMIKSMTNALKVPHFGYYDEICLDQLKSIKKELVDILDEPSTKLSFMPFFIKAASVALKKFPIMNASLDLENNQVIYHHYHNIGVAIDSPQGLVVPNIKNVQDKSVVEIAKDLNKLIEAAKQNQLKPADFANGTFTLSNVGTVGGTYTSPILVLPEVVIGALGKAQTLPRFDESGQVYPSLIAKISWSADHRIIDGASLARFSNKWKSYIENPKRMILDF</sequence>
<dbReference type="Pfam" id="PF02817">
    <property type="entry name" value="E3_binding"/>
    <property type="match status" value="1"/>
</dbReference>
<dbReference type="Pfam" id="PF00198">
    <property type="entry name" value="2-oxoacid_dh"/>
    <property type="match status" value="1"/>
</dbReference>
<evidence type="ECO:0000256" key="9">
    <source>
        <dbReference type="ARBA" id="ARBA00051775"/>
    </source>
</evidence>
<dbReference type="SUPFAM" id="SSF47005">
    <property type="entry name" value="Peripheral subunit-binding domain of 2-oxo acid dehydrogenase complex"/>
    <property type="match status" value="1"/>
</dbReference>
<keyword evidence="7" id="KW-0496">Mitochondrion</keyword>
<evidence type="ECO:0000256" key="8">
    <source>
        <dbReference type="ARBA" id="ARBA00023315"/>
    </source>
</evidence>
<evidence type="ECO:0000256" key="11">
    <source>
        <dbReference type="SAM" id="MobiDB-lite"/>
    </source>
</evidence>
<dbReference type="CDD" id="cd06849">
    <property type="entry name" value="lipoyl_domain"/>
    <property type="match status" value="1"/>
</dbReference>
<evidence type="ECO:0000313" key="15">
    <source>
        <dbReference type="Proteomes" id="UP000281549"/>
    </source>
</evidence>
<dbReference type="PROSITE" id="PS50968">
    <property type="entry name" value="BIOTINYL_LIPOYL"/>
    <property type="match status" value="1"/>
</dbReference>
<keyword evidence="6" id="KW-0809">Transit peptide</keyword>
<dbReference type="SUPFAM" id="SSF51230">
    <property type="entry name" value="Single hybrid motif"/>
    <property type="match status" value="1"/>
</dbReference>
<organism evidence="14 15">
    <name type="scientific">Rozella allomycis (strain CSF55)</name>
    <dbReference type="NCBI Taxonomy" id="988480"/>
    <lineage>
        <taxon>Eukaryota</taxon>
        <taxon>Fungi</taxon>
        <taxon>Fungi incertae sedis</taxon>
        <taxon>Cryptomycota</taxon>
        <taxon>Cryptomycota incertae sedis</taxon>
        <taxon>Rozella</taxon>
    </lineage>
</organism>
<dbReference type="Pfam" id="PF00364">
    <property type="entry name" value="Biotin_lipoyl"/>
    <property type="match status" value="1"/>
</dbReference>
<reference evidence="15" key="1">
    <citation type="journal article" date="2018" name="Nat. Microbiol.">
        <title>Leveraging single-cell genomics to expand the fungal tree of life.</title>
        <authorList>
            <person name="Ahrendt S.R."/>
            <person name="Quandt C.A."/>
            <person name="Ciobanu D."/>
            <person name="Clum A."/>
            <person name="Salamov A."/>
            <person name="Andreopoulos B."/>
            <person name="Cheng J.F."/>
            <person name="Woyke T."/>
            <person name="Pelin A."/>
            <person name="Henrissat B."/>
            <person name="Reynolds N.K."/>
            <person name="Benny G.L."/>
            <person name="Smith M.E."/>
            <person name="James T.Y."/>
            <person name="Grigoriev I.V."/>
        </authorList>
    </citation>
    <scope>NUCLEOTIDE SEQUENCE [LARGE SCALE GENOMIC DNA]</scope>
    <source>
        <strain evidence="15">CSF55</strain>
    </source>
</reference>
<keyword evidence="4 10" id="KW-0808">Transferase</keyword>
<evidence type="ECO:0000256" key="7">
    <source>
        <dbReference type="ARBA" id="ARBA00023128"/>
    </source>
</evidence>
<proteinExistence type="inferred from homology"/>
<dbReference type="InterPro" id="IPR050743">
    <property type="entry name" value="2-oxoacid_DH_E2_comp"/>
</dbReference>
<comment type="subcellular location">
    <subcellularLocation>
        <location evidence="2">Mitochondrion matrix</location>
    </subcellularLocation>
</comment>
<dbReference type="GO" id="GO:0016407">
    <property type="term" value="F:acetyltransferase activity"/>
    <property type="evidence" value="ECO:0007669"/>
    <property type="project" value="TreeGrafter"/>
</dbReference>
<dbReference type="AlphaFoldDB" id="A0A4P9YM41"/>
<dbReference type="FunFam" id="3.30.559.10:FF:000027">
    <property type="entry name" value="Dihydrolipoamide acetyltransferase component of pyruvate dehydrogenase complex"/>
    <property type="match status" value="1"/>
</dbReference>
<dbReference type="InterPro" id="IPR011053">
    <property type="entry name" value="Single_hybrid_motif"/>
</dbReference>
<feature type="domain" description="Lipoyl-binding" evidence="12">
    <location>
        <begin position="31"/>
        <end position="106"/>
    </location>
</feature>
<dbReference type="Gene3D" id="3.30.559.10">
    <property type="entry name" value="Chloramphenicol acetyltransferase-like domain"/>
    <property type="match status" value="1"/>
</dbReference>
<dbReference type="InterPro" id="IPR003016">
    <property type="entry name" value="2-oxoA_DH_lipoyl-BS"/>
</dbReference>
<keyword evidence="5 10" id="KW-0450">Lipoyl</keyword>
<evidence type="ECO:0000259" key="13">
    <source>
        <dbReference type="PROSITE" id="PS51826"/>
    </source>
</evidence>
<gene>
    <name evidence="14" type="ORF">ROZALSC1DRAFT_12544</name>
</gene>
<protein>
    <recommendedName>
        <fullName evidence="10">Dihydrolipoamide acetyltransferase component of pyruvate dehydrogenase complex</fullName>
        <ecNumber evidence="10">2.3.1.-</ecNumber>
    </recommendedName>
</protein>
<evidence type="ECO:0000313" key="14">
    <source>
        <dbReference type="EMBL" id="RKP20574.1"/>
    </source>
</evidence>
<dbReference type="InterPro" id="IPR023213">
    <property type="entry name" value="CAT-like_dom_sf"/>
</dbReference>
<keyword evidence="8 10" id="KW-0012">Acyltransferase</keyword>
<comment type="similarity">
    <text evidence="3 10">Belongs to the 2-oxoacid dehydrogenase family.</text>
</comment>
<evidence type="ECO:0000256" key="6">
    <source>
        <dbReference type="ARBA" id="ARBA00022946"/>
    </source>
</evidence>
<dbReference type="Gene3D" id="4.10.320.10">
    <property type="entry name" value="E3-binding domain"/>
    <property type="match status" value="1"/>
</dbReference>